<accession>A0A2S7TZS8</accession>
<dbReference type="Proteomes" id="UP000239907">
    <property type="component" value="Unassembled WGS sequence"/>
</dbReference>
<organism evidence="1 2">
    <name type="scientific">Rubritalea profundi</name>
    <dbReference type="NCBI Taxonomy" id="1658618"/>
    <lineage>
        <taxon>Bacteria</taxon>
        <taxon>Pseudomonadati</taxon>
        <taxon>Verrucomicrobiota</taxon>
        <taxon>Verrucomicrobiia</taxon>
        <taxon>Verrucomicrobiales</taxon>
        <taxon>Rubritaleaceae</taxon>
        <taxon>Rubritalea</taxon>
    </lineage>
</organism>
<keyword evidence="2" id="KW-1185">Reference proteome</keyword>
<evidence type="ECO:0000313" key="1">
    <source>
        <dbReference type="EMBL" id="PQJ27453.1"/>
    </source>
</evidence>
<proteinExistence type="predicted"/>
<gene>
    <name evidence="1" type="ORF">BSZ32_02370</name>
</gene>
<dbReference type="EMBL" id="MQWA01000001">
    <property type="protein sequence ID" value="PQJ27453.1"/>
    <property type="molecule type" value="Genomic_DNA"/>
</dbReference>
<protein>
    <submittedName>
        <fullName evidence="1">Uncharacterized protein</fullName>
    </submittedName>
</protein>
<dbReference type="RefSeq" id="WP_105041939.1">
    <property type="nucleotide sequence ID" value="NZ_MQWA01000001.1"/>
</dbReference>
<evidence type="ECO:0000313" key="2">
    <source>
        <dbReference type="Proteomes" id="UP000239907"/>
    </source>
</evidence>
<comment type="caution">
    <text evidence="1">The sequence shown here is derived from an EMBL/GenBank/DDBJ whole genome shotgun (WGS) entry which is preliminary data.</text>
</comment>
<dbReference type="AlphaFoldDB" id="A0A2S7TZS8"/>
<reference evidence="1 2" key="1">
    <citation type="submission" date="2016-12" db="EMBL/GenBank/DDBJ databases">
        <title>Study of bacterial adaptation to deep sea.</title>
        <authorList>
            <person name="Song J."/>
            <person name="Yoshizawa S."/>
            <person name="Kogure K."/>
        </authorList>
    </citation>
    <scope>NUCLEOTIDE SEQUENCE [LARGE SCALE GENOMIC DNA]</scope>
    <source>
        <strain evidence="1 2">SAORIC-165</strain>
    </source>
</reference>
<sequence length="404" mass="47492">MLNSIMYRIDAEHRPRLVWEMAIQKTITREQLYKDIWAKPAITLSDEYGISGSMIARICTKLNVPRPPQGYWAKKAHGHKTGRRPKLPKPTEDHLLEWIVRDQPSIQTERKAVLEAKEISPHRIPEKEHRIIKATRTALRGEKVDSDGYISPKWDWKHVALYTSKEMMERALSILNSFLYLCEESGVKIHCPVQINPKITPAYYDSEDSGAILLRWADKELKLSIREPMTRFMEKSEYNSNDYSYSPSGLLEITVGSRKKRDTKLTKLESFILPLSESVIKQVEETIARNLAWEEEQRRYAFIAEYRDARNKQKRFEEKQHESLLERSASYKHVTELREYIQMCEQQASRLKSEGYDITEDDFLQIQWMKARLEMIDPFLGSGSPWRHIPISVAKGLEPERYYW</sequence>
<name>A0A2S7TZS8_9BACT</name>